<dbReference type="AlphaFoldDB" id="A0A1J4JET1"/>
<dbReference type="PROSITE" id="PS51195">
    <property type="entry name" value="Q_MOTIF"/>
    <property type="match status" value="1"/>
</dbReference>
<dbReference type="EC" id="3.6.4.13" evidence="8"/>
<evidence type="ECO:0000256" key="2">
    <source>
        <dbReference type="ARBA" id="ARBA00022801"/>
    </source>
</evidence>
<accession>A0A1J4JET1</accession>
<feature type="domain" description="Helicase ATP-binding" evidence="10">
    <location>
        <begin position="79"/>
        <end position="253"/>
    </location>
</feature>
<feature type="compositionally biased region" description="Basic and acidic residues" evidence="9">
    <location>
        <begin position="497"/>
        <end position="523"/>
    </location>
</feature>
<evidence type="ECO:0000256" key="6">
    <source>
        <dbReference type="PROSITE-ProRule" id="PRU00552"/>
    </source>
</evidence>
<keyword evidence="2 7" id="KW-0378">Hydrolase</keyword>
<dbReference type="GO" id="GO:0005524">
    <property type="term" value="F:ATP binding"/>
    <property type="evidence" value="ECO:0007669"/>
    <property type="project" value="UniProtKB-UniRule"/>
</dbReference>
<dbReference type="Pfam" id="PF13959">
    <property type="entry name" value="CTE_SPB4"/>
    <property type="match status" value="1"/>
</dbReference>
<feature type="compositionally biased region" description="Acidic residues" evidence="9">
    <location>
        <begin position="604"/>
        <end position="618"/>
    </location>
</feature>
<dbReference type="VEuPathDB" id="TrichDB:TRFO_36932"/>
<feature type="region of interest" description="Disordered" evidence="9">
    <location>
        <begin position="584"/>
        <end position="629"/>
    </location>
</feature>
<evidence type="ECO:0000256" key="1">
    <source>
        <dbReference type="ARBA" id="ARBA00022741"/>
    </source>
</evidence>
<feature type="domain" description="DEAD-box RNA helicase Q" evidence="12">
    <location>
        <begin position="48"/>
        <end position="76"/>
    </location>
</feature>
<dbReference type="GO" id="GO:0003723">
    <property type="term" value="F:RNA binding"/>
    <property type="evidence" value="ECO:0007669"/>
    <property type="project" value="UniProtKB-UniRule"/>
</dbReference>
<comment type="function">
    <text evidence="8">RNA helicase.</text>
</comment>
<comment type="similarity">
    <text evidence="7">Belongs to the DEAD box helicase family.</text>
</comment>
<dbReference type="PROSITE" id="PS51192">
    <property type="entry name" value="HELICASE_ATP_BIND_1"/>
    <property type="match status" value="1"/>
</dbReference>
<dbReference type="InterPro" id="IPR000629">
    <property type="entry name" value="RNA-helicase_DEAD-box_CS"/>
</dbReference>
<proteinExistence type="inferred from homology"/>
<evidence type="ECO:0000313" key="13">
    <source>
        <dbReference type="EMBL" id="OHS96807.1"/>
    </source>
</evidence>
<dbReference type="InterPro" id="IPR025313">
    <property type="entry name" value="SPB4-like_CTE"/>
</dbReference>
<comment type="caution">
    <text evidence="13">The sequence shown here is derived from an EMBL/GenBank/DDBJ whole genome shotgun (WGS) entry which is preliminary data.</text>
</comment>
<evidence type="ECO:0000256" key="8">
    <source>
        <dbReference type="RuleBase" id="RU365068"/>
    </source>
</evidence>
<protein>
    <recommendedName>
        <fullName evidence="8">ATP-dependent RNA helicase</fullName>
        <ecNumber evidence="8">3.6.4.13</ecNumber>
    </recommendedName>
</protein>
<feature type="region of interest" description="Disordered" evidence="9">
    <location>
        <begin position="497"/>
        <end position="560"/>
    </location>
</feature>
<dbReference type="InterPro" id="IPR014001">
    <property type="entry name" value="Helicase_ATP-bd"/>
</dbReference>
<dbReference type="PROSITE" id="PS00039">
    <property type="entry name" value="DEAD_ATP_HELICASE"/>
    <property type="match status" value="1"/>
</dbReference>
<dbReference type="CDD" id="cd18787">
    <property type="entry name" value="SF2_C_DEAD"/>
    <property type="match status" value="1"/>
</dbReference>
<evidence type="ECO:0000259" key="11">
    <source>
        <dbReference type="PROSITE" id="PS51194"/>
    </source>
</evidence>
<reference evidence="13" key="1">
    <citation type="submission" date="2016-10" db="EMBL/GenBank/DDBJ databases">
        <authorList>
            <person name="Benchimol M."/>
            <person name="Almeida L.G."/>
            <person name="Vasconcelos A.T."/>
            <person name="Perreira-Neves A."/>
            <person name="Rosa I.A."/>
            <person name="Tasca T."/>
            <person name="Bogo M.R."/>
            <person name="de Souza W."/>
        </authorList>
    </citation>
    <scope>NUCLEOTIDE SEQUENCE [LARGE SCALE GENOMIC DNA]</scope>
    <source>
        <strain evidence="13">K</strain>
    </source>
</reference>
<dbReference type="SMART" id="SM00487">
    <property type="entry name" value="DEXDc"/>
    <property type="match status" value="1"/>
</dbReference>
<dbReference type="GeneID" id="94845836"/>
<dbReference type="PANTHER" id="PTHR24031">
    <property type="entry name" value="RNA HELICASE"/>
    <property type="match status" value="1"/>
</dbReference>
<evidence type="ECO:0000256" key="4">
    <source>
        <dbReference type="ARBA" id="ARBA00022840"/>
    </source>
</evidence>
<dbReference type="Gene3D" id="3.40.50.300">
    <property type="entry name" value="P-loop containing nucleotide triphosphate hydrolases"/>
    <property type="match status" value="2"/>
</dbReference>
<feature type="domain" description="Helicase C-terminal" evidence="11">
    <location>
        <begin position="279"/>
        <end position="437"/>
    </location>
</feature>
<comment type="catalytic activity">
    <reaction evidence="8">
        <text>ATP + H2O = ADP + phosphate + H(+)</text>
        <dbReference type="Rhea" id="RHEA:13065"/>
        <dbReference type="ChEBI" id="CHEBI:15377"/>
        <dbReference type="ChEBI" id="CHEBI:15378"/>
        <dbReference type="ChEBI" id="CHEBI:30616"/>
        <dbReference type="ChEBI" id="CHEBI:43474"/>
        <dbReference type="ChEBI" id="CHEBI:456216"/>
        <dbReference type="EC" id="3.6.4.13"/>
    </reaction>
</comment>
<sequence>MSRRYRSRDQRREETQRNRRLFQEELDSINDRLNNIALNNYIDNDLTDEFSSLPIFETTKEALTKKKFVKMSPIQKQSLLYTLCGRDLIGAAETGTGKTLAFLIPLIETLKKSKWSVSSGLGAIIISPTRDLASQTYNVLADLITDTGFSAGLVTGGLHFEEAEANLGQLNIMICTPGRLKEHVDNSPQFNADNLQILVLDEADRLLGTEFVKDLKQIIREFPKNRQTLLFTATAGKAIKSLSKLWLQNPVSVLITEKRESATPDNLVEFYTIVPLSEKFNTLFSFLRSHKSDKLIVFMETVKMVRFAFEAFRHLKPGLPLMHLTGKQSSELRFSVCRDFANKERGVIFTTDVAARGLDFPQVNWVIQMDCPTTTETYIHRVGRTARFYQGGKGLLFLTPSEKAFVTKMAENKVNLRPIQIQESELINIKPELVDVLAKFSDVKHLAIKAFTTYLKSVQRHNDGEVFKLDEVLKQKDDFAKAFGLLGTPVITKVAKGKKENTENKGDNKEENSENDENEKQSDTEEIEPFFKIVPDDNEEDESEAVQKKELQPQNIRFLNPDQPITEEEYHAWREYLHGLFIDQNKPKHQKKQQKKKGQNAAENENDENAEPELSLEEQAERALLSQLE</sequence>
<organism evidence="13 14">
    <name type="scientific">Tritrichomonas foetus</name>
    <dbReference type="NCBI Taxonomy" id="1144522"/>
    <lineage>
        <taxon>Eukaryota</taxon>
        <taxon>Metamonada</taxon>
        <taxon>Parabasalia</taxon>
        <taxon>Tritrichomonadida</taxon>
        <taxon>Tritrichomonadidae</taxon>
        <taxon>Tritrichomonas</taxon>
    </lineage>
</organism>
<gene>
    <name evidence="13" type="ORF">TRFO_36932</name>
</gene>
<evidence type="ECO:0000256" key="3">
    <source>
        <dbReference type="ARBA" id="ARBA00022806"/>
    </source>
</evidence>
<evidence type="ECO:0000313" key="14">
    <source>
        <dbReference type="Proteomes" id="UP000179807"/>
    </source>
</evidence>
<keyword evidence="5 8" id="KW-0694">RNA-binding</keyword>
<keyword evidence="3 7" id="KW-0347">Helicase</keyword>
<dbReference type="SMART" id="SM01178">
    <property type="entry name" value="DUF4217"/>
    <property type="match status" value="1"/>
</dbReference>
<dbReference type="GO" id="GO:0016887">
    <property type="term" value="F:ATP hydrolysis activity"/>
    <property type="evidence" value="ECO:0007669"/>
    <property type="project" value="RHEA"/>
</dbReference>
<evidence type="ECO:0000256" key="7">
    <source>
        <dbReference type="RuleBase" id="RU000492"/>
    </source>
</evidence>
<dbReference type="SMART" id="SM00490">
    <property type="entry name" value="HELICc"/>
    <property type="match status" value="1"/>
</dbReference>
<dbReference type="RefSeq" id="XP_068349944.1">
    <property type="nucleotide sequence ID" value="XM_068511132.1"/>
</dbReference>
<dbReference type="OrthoDB" id="10259640at2759"/>
<comment type="domain">
    <text evidence="8">The Q motif is unique to and characteristic of the DEAD box family of RNA helicases and controls ATP binding and hydrolysis.</text>
</comment>
<dbReference type="SUPFAM" id="SSF52540">
    <property type="entry name" value="P-loop containing nucleoside triphosphate hydrolases"/>
    <property type="match status" value="1"/>
</dbReference>
<dbReference type="PROSITE" id="PS51194">
    <property type="entry name" value="HELICASE_CTER"/>
    <property type="match status" value="1"/>
</dbReference>
<keyword evidence="1 7" id="KW-0547">Nucleotide-binding</keyword>
<evidence type="ECO:0000259" key="10">
    <source>
        <dbReference type="PROSITE" id="PS51192"/>
    </source>
</evidence>
<feature type="short sequence motif" description="Q motif" evidence="6">
    <location>
        <begin position="48"/>
        <end position="76"/>
    </location>
</feature>
<dbReference type="GO" id="GO:0003724">
    <property type="term" value="F:RNA helicase activity"/>
    <property type="evidence" value="ECO:0007669"/>
    <property type="project" value="UniProtKB-EC"/>
</dbReference>
<dbReference type="InterPro" id="IPR001650">
    <property type="entry name" value="Helicase_C-like"/>
</dbReference>
<dbReference type="Pfam" id="PF00270">
    <property type="entry name" value="DEAD"/>
    <property type="match status" value="1"/>
</dbReference>
<keyword evidence="4 7" id="KW-0067">ATP-binding</keyword>
<dbReference type="Pfam" id="PF00271">
    <property type="entry name" value="Helicase_C"/>
    <property type="match status" value="1"/>
</dbReference>
<dbReference type="InterPro" id="IPR027417">
    <property type="entry name" value="P-loop_NTPase"/>
</dbReference>
<evidence type="ECO:0000259" key="12">
    <source>
        <dbReference type="PROSITE" id="PS51195"/>
    </source>
</evidence>
<evidence type="ECO:0000256" key="9">
    <source>
        <dbReference type="SAM" id="MobiDB-lite"/>
    </source>
</evidence>
<dbReference type="InterPro" id="IPR011545">
    <property type="entry name" value="DEAD/DEAH_box_helicase_dom"/>
</dbReference>
<feature type="compositionally biased region" description="Basic residues" evidence="9">
    <location>
        <begin position="587"/>
        <end position="598"/>
    </location>
</feature>
<keyword evidence="14" id="KW-1185">Reference proteome</keyword>
<name>A0A1J4JET1_9EUKA</name>
<dbReference type="EMBL" id="MLAK01001150">
    <property type="protein sequence ID" value="OHS96807.1"/>
    <property type="molecule type" value="Genomic_DNA"/>
</dbReference>
<dbReference type="Proteomes" id="UP000179807">
    <property type="component" value="Unassembled WGS sequence"/>
</dbReference>
<dbReference type="InterPro" id="IPR014014">
    <property type="entry name" value="RNA_helicase_DEAD_Q_motif"/>
</dbReference>
<evidence type="ECO:0000256" key="5">
    <source>
        <dbReference type="ARBA" id="ARBA00022884"/>
    </source>
</evidence>